<dbReference type="GO" id="GO:0035597">
    <property type="term" value="F:tRNA-2-methylthio-N(6)-dimethylallyladenosine(37) synthase activity"/>
    <property type="evidence" value="ECO:0007669"/>
    <property type="project" value="TreeGrafter"/>
</dbReference>
<evidence type="ECO:0000259" key="6">
    <source>
        <dbReference type="PROSITE" id="PS51449"/>
    </source>
</evidence>
<comment type="caution">
    <text evidence="7">The sequence shown here is derived from an EMBL/GenBank/DDBJ whole genome shotgun (WGS) entry which is preliminary data.</text>
</comment>
<evidence type="ECO:0000313" key="7">
    <source>
        <dbReference type="EMBL" id="GAG97852.1"/>
    </source>
</evidence>
<evidence type="ECO:0000256" key="2">
    <source>
        <dbReference type="ARBA" id="ARBA00022691"/>
    </source>
</evidence>
<keyword evidence="2" id="KW-0949">S-adenosyl-L-methionine</keyword>
<organism evidence="7">
    <name type="scientific">marine sediment metagenome</name>
    <dbReference type="NCBI Taxonomy" id="412755"/>
    <lineage>
        <taxon>unclassified sequences</taxon>
        <taxon>metagenomes</taxon>
        <taxon>ecological metagenomes</taxon>
    </lineage>
</organism>
<dbReference type="Gene3D" id="3.40.50.12160">
    <property type="entry name" value="Methylthiotransferase, N-terminal domain"/>
    <property type="match status" value="1"/>
</dbReference>
<reference evidence="7" key="1">
    <citation type="journal article" date="2014" name="Front. Microbiol.">
        <title>High frequency of phylogenetically diverse reductive dehalogenase-homologous genes in deep subseafloor sedimentary metagenomes.</title>
        <authorList>
            <person name="Kawai M."/>
            <person name="Futagami T."/>
            <person name="Toyoda A."/>
            <person name="Takaki Y."/>
            <person name="Nishi S."/>
            <person name="Hori S."/>
            <person name="Arai W."/>
            <person name="Tsubouchi T."/>
            <person name="Morono Y."/>
            <person name="Uchiyama I."/>
            <person name="Ito T."/>
            <person name="Fujiyama A."/>
            <person name="Inagaki F."/>
            <person name="Takami H."/>
        </authorList>
    </citation>
    <scope>NUCLEOTIDE SEQUENCE</scope>
    <source>
        <strain evidence="7">Expedition CK06-06</strain>
    </source>
</reference>
<dbReference type="PROSITE" id="PS51449">
    <property type="entry name" value="MTTASE_N"/>
    <property type="match status" value="1"/>
</dbReference>
<dbReference type="GO" id="GO:0051539">
    <property type="term" value="F:4 iron, 4 sulfur cluster binding"/>
    <property type="evidence" value="ECO:0007669"/>
    <property type="project" value="UniProtKB-KW"/>
</dbReference>
<dbReference type="EMBL" id="BART01025190">
    <property type="protein sequence ID" value="GAG97852.1"/>
    <property type="molecule type" value="Genomic_DNA"/>
</dbReference>
<evidence type="ECO:0000256" key="5">
    <source>
        <dbReference type="ARBA" id="ARBA00023014"/>
    </source>
</evidence>
<dbReference type="InterPro" id="IPR038135">
    <property type="entry name" value="Methylthiotransferase_N_sf"/>
</dbReference>
<keyword evidence="4" id="KW-0408">Iron</keyword>
<keyword evidence="3" id="KW-0479">Metal-binding</keyword>
<evidence type="ECO:0000256" key="4">
    <source>
        <dbReference type="ARBA" id="ARBA00023004"/>
    </source>
</evidence>
<dbReference type="GO" id="GO:0046872">
    <property type="term" value="F:metal ion binding"/>
    <property type="evidence" value="ECO:0007669"/>
    <property type="project" value="UniProtKB-KW"/>
</dbReference>
<keyword evidence="5" id="KW-0411">Iron-sulfur</keyword>
<keyword evidence="1" id="KW-0004">4Fe-4S</keyword>
<proteinExistence type="predicted"/>
<dbReference type="GO" id="GO:0005829">
    <property type="term" value="C:cytosol"/>
    <property type="evidence" value="ECO:0007669"/>
    <property type="project" value="TreeGrafter"/>
</dbReference>
<dbReference type="FunFam" id="3.40.50.12160:FF:000003">
    <property type="entry name" value="CDK5 regulatory subunit-associated protein 1"/>
    <property type="match status" value="1"/>
</dbReference>
<evidence type="ECO:0000256" key="3">
    <source>
        <dbReference type="ARBA" id="ARBA00022723"/>
    </source>
</evidence>
<evidence type="ECO:0000256" key="1">
    <source>
        <dbReference type="ARBA" id="ARBA00022485"/>
    </source>
</evidence>
<name>X1CY46_9ZZZZ</name>
<dbReference type="PANTHER" id="PTHR43020:SF2">
    <property type="entry name" value="MITOCHONDRIAL TRNA METHYLTHIOTRANSFERASE CDK5RAP1"/>
    <property type="match status" value="1"/>
</dbReference>
<dbReference type="Pfam" id="PF00919">
    <property type="entry name" value="UPF0004"/>
    <property type="match status" value="1"/>
</dbReference>
<gene>
    <name evidence="7" type="ORF">S01H4_45274</name>
</gene>
<dbReference type="InterPro" id="IPR013848">
    <property type="entry name" value="Methylthiotransferase_N"/>
</dbReference>
<protein>
    <recommendedName>
        <fullName evidence="6">MTTase N-terminal domain-containing protein</fullName>
    </recommendedName>
</protein>
<dbReference type="AlphaFoldDB" id="X1CY46"/>
<feature type="non-terminal residue" evidence="7">
    <location>
        <position position="98"/>
    </location>
</feature>
<accession>X1CY46</accession>
<feature type="domain" description="MTTase N-terminal" evidence="6">
    <location>
        <begin position="13"/>
        <end position="98"/>
    </location>
</feature>
<dbReference type="PANTHER" id="PTHR43020">
    <property type="entry name" value="CDK5 REGULATORY SUBUNIT-ASSOCIATED PROTEIN 1"/>
    <property type="match status" value="1"/>
</dbReference>
<sequence>MSTKPKTFGAKKYSFYIKTFGCQMNKYDSERIAGLLHKCKAHFEKDIQNADIIVFNTCTVRESADDRLFGQLGNLKGLKEEKPDLIIAVGGCLAQSYG</sequence>